<name>A0A4U0XX37_9PEZI</name>
<dbReference type="InterPro" id="IPR052895">
    <property type="entry name" value="HetReg/Transcr_Mod"/>
</dbReference>
<dbReference type="Proteomes" id="UP000309340">
    <property type="component" value="Unassembled WGS sequence"/>
</dbReference>
<keyword evidence="4" id="KW-1185">Reference proteome</keyword>
<dbReference type="PANTHER" id="PTHR24148">
    <property type="entry name" value="ANKYRIN REPEAT DOMAIN-CONTAINING PROTEIN 39 HOMOLOG-RELATED"/>
    <property type="match status" value="1"/>
</dbReference>
<accession>A0A4U0XX37</accession>
<reference evidence="3 4" key="1">
    <citation type="submission" date="2017-03" db="EMBL/GenBank/DDBJ databases">
        <title>Genomes of endolithic fungi from Antarctica.</title>
        <authorList>
            <person name="Coleine C."/>
            <person name="Masonjones S."/>
            <person name="Stajich J.E."/>
        </authorList>
    </citation>
    <scope>NUCLEOTIDE SEQUENCE [LARGE SCALE GENOMIC DNA]</scope>
    <source>
        <strain evidence="3 4">CCFEE 5184</strain>
    </source>
</reference>
<feature type="transmembrane region" description="Helical" evidence="2">
    <location>
        <begin position="455"/>
        <end position="475"/>
    </location>
</feature>
<dbReference type="OrthoDB" id="5416609at2759"/>
<feature type="region of interest" description="Disordered" evidence="1">
    <location>
        <begin position="495"/>
        <end position="600"/>
    </location>
</feature>
<feature type="compositionally biased region" description="Polar residues" evidence="1">
    <location>
        <begin position="504"/>
        <end position="519"/>
    </location>
</feature>
<feature type="compositionally biased region" description="Polar residues" evidence="1">
    <location>
        <begin position="544"/>
        <end position="556"/>
    </location>
</feature>
<sequence length="600" mass="67440">MKQIYEQAATVWVWLGNPENEENNRLAFATMRYFHEQGHALQKKAHPYQPWWWPNAPRTIGQDFADMMLTFSPATDRSLFDAPGSRTHRAWLGIISLWNSRWDKVYAPLGLLPEDVQRHIVPDYANKSHRDVHMDVAQYYLAQPGQPLDFLGYTLYQGGAPASTTQDPISAFPSWLPDFSRSLDIAPIPKMLHVPTTLNGRSRRIEWKRLTVHEQRGTLSMPVALIPTFRPLGDTAPVSFIDSDMLCVRGAYIDRVKDTIPNTGPDVATVRAVGHEKGRKWAIESQHQYCMGGTYAEAIQRNIVFDLIYDDLGRPTQRGGRYDSTLRHRPRAECTLPEYRAQLNGRTAQLRASSCRDLGLSERLYLLMVPNTAVVGDAIWALAGGQALYLLRPVDVESRKYLFIGECYAQGLMDGEVVRMLHNGESRLEDIVIIYSAATATANDTWVYPSPFERFAIAVANPLAVALVCACVFAATKFNTRRHRRGVGFYGPPPVEERLGANDRNVTGTGVKSLTSANNDGLGGPDEDVSFEDFLGVPSRKAKSQAQTRRQPQMNNAEGIEESEKFPKPDQEREQGHDEAHGHDEEGGEELDYHNMLKDM</sequence>
<keyword evidence="2" id="KW-1133">Transmembrane helix</keyword>
<keyword evidence="2" id="KW-0812">Transmembrane</keyword>
<comment type="caution">
    <text evidence="3">The sequence shown here is derived from an EMBL/GenBank/DDBJ whole genome shotgun (WGS) entry which is preliminary data.</text>
</comment>
<evidence type="ECO:0008006" key="5">
    <source>
        <dbReference type="Google" id="ProtNLM"/>
    </source>
</evidence>
<organism evidence="3 4">
    <name type="scientific">Friedmanniomyces simplex</name>
    <dbReference type="NCBI Taxonomy" id="329884"/>
    <lineage>
        <taxon>Eukaryota</taxon>
        <taxon>Fungi</taxon>
        <taxon>Dikarya</taxon>
        <taxon>Ascomycota</taxon>
        <taxon>Pezizomycotina</taxon>
        <taxon>Dothideomycetes</taxon>
        <taxon>Dothideomycetidae</taxon>
        <taxon>Mycosphaerellales</taxon>
        <taxon>Teratosphaeriaceae</taxon>
        <taxon>Friedmanniomyces</taxon>
    </lineage>
</organism>
<proteinExistence type="predicted"/>
<dbReference type="PANTHER" id="PTHR24148:SF73">
    <property type="entry name" value="HET DOMAIN PROTEIN (AFU_ORTHOLOGUE AFUA_8G01020)"/>
    <property type="match status" value="1"/>
</dbReference>
<keyword evidence="2" id="KW-0472">Membrane</keyword>
<evidence type="ECO:0000313" key="3">
    <source>
        <dbReference type="EMBL" id="TKA80173.1"/>
    </source>
</evidence>
<evidence type="ECO:0000313" key="4">
    <source>
        <dbReference type="Proteomes" id="UP000309340"/>
    </source>
</evidence>
<dbReference type="EMBL" id="NAJQ01000075">
    <property type="protein sequence ID" value="TKA80173.1"/>
    <property type="molecule type" value="Genomic_DNA"/>
</dbReference>
<gene>
    <name evidence="3" type="ORF">B0A55_03607</name>
</gene>
<feature type="compositionally biased region" description="Basic and acidic residues" evidence="1">
    <location>
        <begin position="562"/>
        <end position="600"/>
    </location>
</feature>
<evidence type="ECO:0000256" key="2">
    <source>
        <dbReference type="SAM" id="Phobius"/>
    </source>
</evidence>
<dbReference type="AlphaFoldDB" id="A0A4U0XX37"/>
<evidence type="ECO:0000256" key="1">
    <source>
        <dbReference type="SAM" id="MobiDB-lite"/>
    </source>
</evidence>
<protein>
    <recommendedName>
        <fullName evidence="5">Heterokaryon incompatibility domain-containing protein</fullName>
    </recommendedName>
</protein>
<dbReference type="Pfam" id="PF26639">
    <property type="entry name" value="Het-6_barrel"/>
    <property type="match status" value="1"/>
</dbReference>